<dbReference type="SUPFAM" id="SSF52540">
    <property type="entry name" value="P-loop containing nucleoside triphosphate hydrolases"/>
    <property type="match status" value="1"/>
</dbReference>
<keyword evidence="2" id="KW-0418">Kinase</keyword>
<dbReference type="Proteomes" id="UP000228561">
    <property type="component" value="Unassembled WGS sequence"/>
</dbReference>
<dbReference type="PANTHER" id="PTHR30267">
    <property type="entry name" value="PROTEIN KINASE PRKA"/>
    <property type="match status" value="1"/>
</dbReference>
<dbReference type="InterPro" id="IPR027417">
    <property type="entry name" value="P-loop_NTPase"/>
</dbReference>
<dbReference type="AlphaFoldDB" id="A0A2M7B987"/>
<dbReference type="Gene3D" id="3.40.50.300">
    <property type="entry name" value="P-loop containing nucleotide triphosphate hydrolases"/>
    <property type="match status" value="1"/>
</dbReference>
<sequence>MIETPIKETEILEYHLKEVLAGRRRFENAAQSVSRMILEKGVKKIIHAGKPNFDFSFFREGKQHIIGWHDEINAFVHFIKGAARGGSAKEMAFVFVGEPGNGKTNFVWNYLCRKYRQFISLPGNCKYTFKFIGLDKAIDYDERVRELPSLTSEDPMVLAMNLFEDINENMEFFAKIGFKDEATEKLFSRRRPLGASTEYLWHELMSRFGGDLKKVLEHICIVPVQIRESLGMTTGKYAAKDKITSSSVDLLGEESLQHILLLKLGDPNRFDLRRGALARVAGGGIHFADELFKNKIDLVQIYLGVIQDRMMEIDGFLWPLDTIIIATSNNWEYNKFVSEKEQSPIKDRCRICYVSHNTDYKFQTELTAYSIGSEQRTTILGEEMHEDPNLNYALSVAVVLTRLIHSDKLTPIETMKLEAGEIAGEKGVKTLIEVKETANANPDVTKRWGQKGLGHRDLGRALQILEEMPESNEGKCLFAKDIFKALERISLDYVTEATDRDKYKKDLEIARKLYREAVKTAIFNAYRDDPDAVRKDVLRYVNMVIGVDAESLGSDKMWRYKDPQSGEIKSIKIDQTYIDSVEARLGLTNKERKESFRNSIRKIYGQKITIDPNYDFMDNQELVKAVTDVRLQSDVAGAGSLIGALANRTNEENVRIYHKMIDTMLGKLGYCPTCAQKTIEYFCTKEDES</sequence>
<proteinExistence type="predicted"/>
<accession>A0A2M7B987</accession>
<keyword evidence="2" id="KW-0808">Transferase</keyword>
<protein>
    <submittedName>
        <fullName evidence="2">Serine protein kinase</fullName>
    </submittedName>
</protein>
<dbReference type="EMBL" id="PEVG01000013">
    <property type="protein sequence ID" value="PIU99682.1"/>
    <property type="molecule type" value="Genomic_DNA"/>
</dbReference>
<evidence type="ECO:0000259" key="1">
    <source>
        <dbReference type="SMART" id="SM00763"/>
    </source>
</evidence>
<dbReference type="GO" id="GO:0004672">
    <property type="term" value="F:protein kinase activity"/>
    <property type="evidence" value="ECO:0007669"/>
    <property type="project" value="TreeGrafter"/>
</dbReference>
<name>A0A2M7B987_9BACT</name>
<organism evidence="2 3">
    <name type="scientific">Candidatus Tagabacteria bacterium CG03_land_8_20_14_0_80_41_22</name>
    <dbReference type="NCBI Taxonomy" id="1975020"/>
    <lineage>
        <taxon>Bacteria</taxon>
        <taxon>Candidatus Tagaibacteriota</taxon>
    </lineage>
</organism>
<dbReference type="InterPro" id="IPR010650">
    <property type="entry name" value="PrkA_C"/>
</dbReference>
<dbReference type="Pfam" id="PF08298">
    <property type="entry name" value="AAA_PrkA"/>
    <property type="match status" value="1"/>
</dbReference>
<gene>
    <name evidence="2" type="ORF">COS58_01120</name>
</gene>
<evidence type="ECO:0000313" key="3">
    <source>
        <dbReference type="Proteomes" id="UP000228561"/>
    </source>
</evidence>
<feature type="domain" description="PrkA AAA" evidence="1">
    <location>
        <begin position="9"/>
        <end position="410"/>
    </location>
</feature>
<comment type="caution">
    <text evidence="2">The sequence shown here is derived from an EMBL/GenBank/DDBJ whole genome shotgun (WGS) entry which is preliminary data.</text>
</comment>
<dbReference type="Pfam" id="PF06798">
    <property type="entry name" value="PrkA"/>
    <property type="match status" value="1"/>
</dbReference>
<reference evidence="3" key="1">
    <citation type="submission" date="2017-09" db="EMBL/GenBank/DDBJ databases">
        <title>Depth-based differentiation of microbial function through sediment-hosted aquifers and enrichment of novel symbionts in the deep terrestrial subsurface.</title>
        <authorList>
            <person name="Probst A.J."/>
            <person name="Ladd B."/>
            <person name="Jarett J.K."/>
            <person name="Geller-Mcgrath D.E."/>
            <person name="Sieber C.M.K."/>
            <person name="Emerson J.B."/>
            <person name="Anantharaman K."/>
            <person name="Thomas B.C."/>
            <person name="Malmstrom R."/>
            <person name="Stieglmeier M."/>
            <person name="Klingl A."/>
            <person name="Woyke T."/>
            <person name="Ryan C.M."/>
            <person name="Banfield J.F."/>
        </authorList>
    </citation>
    <scope>NUCLEOTIDE SEQUENCE [LARGE SCALE GENOMIC DNA]</scope>
</reference>
<dbReference type="PANTHER" id="PTHR30267:SF2">
    <property type="entry name" value="PROTEIN PRKA"/>
    <property type="match status" value="1"/>
</dbReference>
<dbReference type="InterPro" id="IPR013153">
    <property type="entry name" value="Prk_AAA"/>
</dbReference>
<dbReference type="SMART" id="SM00763">
    <property type="entry name" value="AAA_PrkA"/>
    <property type="match status" value="1"/>
</dbReference>
<evidence type="ECO:0000313" key="2">
    <source>
        <dbReference type="EMBL" id="PIU99682.1"/>
    </source>
</evidence>